<comment type="caution">
    <text evidence="1">The sequence shown here is derived from an EMBL/GenBank/DDBJ whole genome shotgun (WGS) entry which is preliminary data.</text>
</comment>
<dbReference type="GO" id="GO:0003676">
    <property type="term" value="F:nucleic acid binding"/>
    <property type="evidence" value="ECO:0007669"/>
    <property type="project" value="InterPro"/>
</dbReference>
<dbReference type="Gene3D" id="3.30.420.10">
    <property type="entry name" value="Ribonuclease H-like superfamily/Ribonuclease H"/>
    <property type="match status" value="1"/>
</dbReference>
<reference evidence="1" key="1">
    <citation type="journal article" date="2015" name="Nature">
        <title>Complex archaea that bridge the gap between prokaryotes and eukaryotes.</title>
        <authorList>
            <person name="Spang A."/>
            <person name="Saw J.H."/>
            <person name="Jorgensen S.L."/>
            <person name="Zaremba-Niedzwiedzka K."/>
            <person name="Martijn J."/>
            <person name="Lind A.E."/>
            <person name="van Eijk R."/>
            <person name="Schleper C."/>
            <person name="Guy L."/>
            <person name="Ettema T.J."/>
        </authorList>
    </citation>
    <scope>NUCLEOTIDE SEQUENCE</scope>
</reference>
<dbReference type="InterPro" id="IPR012337">
    <property type="entry name" value="RNaseH-like_sf"/>
</dbReference>
<dbReference type="InterPro" id="IPR036397">
    <property type="entry name" value="RNaseH_sf"/>
</dbReference>
<organism evidence="1">
    <name type="scientific">marine sediment metagenome</name>
    <dbReference type="NCBI Taxonomy" id="412755"/>
    <lineage>
        <taxon>unclassified sequences</taxon>
        <taxon>metagenomes</taxon>
        <taxon>ecological metagenomes</taxon>
    </lineage>
</organism>
<accession>A0A0F9L209</accession>
<dbReference type="SUPFAM" id="SSF53098">
    <property type="entry name" value="Ribonuclease H-like"/>
    <property type="match status" value="1"/>
</dbReference>
<gene>
    <name evidence="1" type="ORF">LCGC14_1565880</name>
</gene>
<dbReference type="CDD" id="cd22992">
    <property type="entry name" value="MOC1"/>
    <property type="match status" value="1"/>
</dbReference>
<protein>
    <submittedName>
        <fullName evidence="1">Uncharacterized protein</fullName>
    </submittedName>
</protein>
<name>A0A0F9L209_9ZZZZ</name>
<proteinExistence type="predicted"/>
<sequence length="155" mass="17630">MGKTYLGIDPGQFGGCAFIRDDVVTVYDCPGTFYEMRDIVLLMIGMSETVVATIEKVNPFFKSSAKAAFTFGGNYSAWRMLLTCYDIPYTEVAPRIWQKTVYDSAKKLIDPKKTSYEMACKLYPQMRESFKTKRGKILDGRTDSVLIARYCQMVN</sequence>
<evidence type="ECO:0000313" key="1">
    <source>
        <dbReference type="EMBL" id="KKM32239.1"/>
    </source>
</evidence>
<dbReference type="EMBL" id="LAZR01012150">
    <property type="protein sequence ID" value="KKM32239.1"/>
    <property type="molecule type" value="Genomic_DNA"/>
</dbReference>
<dbReference type="AlphaFoldDB" id="A0A0F9L209"/>